<feature type="region of interest" description="Disordered" evidence="1">
    <location>
        <begin position="145"/>
        <end position="164"/>
    </location>
</feature>
<protein>
    <submittedName>
        <fullName evidence="4">LysM peptidoglycan-binding domain-containing protein</fullName>
    </submittedName>
</protein>
<evidence type="ECO:0000259" key="3">
    <source>
        <dbReference type="PROSITE" id="PS51782"/>
    </source>
</evidence>
<dbReference type="Proteomes" id="UP000565724">
    <property type="component" value="Unassembled WGS sequence"/>
</dbReference>
<sequence>MTTTRTRTHRAADLLRALGAAVVLVLFVVGAPIALIGLAPVHLPDAVPTLGELGDALTSPDDGSLLFATLAVIGWVAWAAFTLSVVIEVVAGMRRMTAPSIPLLGTAQRAASGLLTTAALLVTLTSTTAGASPAAAASFTVASAQRADDDAPMTSRTQQAMTPRVTPDLVQANDPAMTDHATTPPAAPQRTPSVTVQRGDTLWDLAERHLGSGTRFAEIRDLNLGRPQVDGRALQDADWIYPGWTLLLPADATGTPAPDAPTTPEPSSTTVIVQPGDSLWSIAGQHLGDGGRFTELAALNLGRTQPDGATMTDPNLIHAGWHIILPGASNEPSLTAPAPSAAPSPAPALVEDVAPSPSESLTEVTPQPGPEREAAVIPVPKTAEPRPSGVHAERNTNPASYFAGFTALAAAGVIGEITRRRHLQRRARRVGESIPLPEPGSPEASTERALRSAPTPVTIPHIQTALTNLGCRCYQAERDLPRMGALTLDEHTVTLHLLEDDAEPVAPFTTRGARTWSATTSDIAAEAPIEDSELCVPYPALVTLGHTEDATLILNLEAAGTLAIVGDHEQAEAVLRAMVVELATSDLSGQLCVEADERFTQLAEAFDFVRLHTTDDPGPARSRHTRQVADVIADSGIDDTLQARSDRLLEDTWLPVIYVEHEPRASAPATPWSATILITRAPVDGAWTLELDSRGTARLSPLGIKVQPQRLAPEQLEVMRSLLLTSLPPSLDASHHQQPDATADIAAMAAVRQPDVVETDGDTEPTLHINVLGPIQITGLTNPRAPLSPRMQELLVYLALRGPASGPALDEVLWAGARVAPTTRNALIYRTRGRVGEDVLPRLEGESTFALGPGASTDWLQFQRRLTRALNGPDTERIDALSSALELVRDRPFLGIGGADYTWADHDIQQMISTIADAAHVLARLQLDAGRPRDALHTATLGLLVEPYSEQLQDDAINATEASAGAQAARHLRERFNEQLVRLDPELSA</sequence>
<reference evidence="4 5" key="1">
    <citation type="submission" date="2020-05" db="EMBL/GenBank/DDBJ databases">
        <title>Genome Sequencing of Type Strains.</title>
        <authorList>
            <person name="Lemaire J.F."/>
            <person name="Inderbitzin P."/>
            <person name="Gregorio O.A."/>
            <person name="Collins S.B."/>
            <person name="Wespe N."/>
            <person name="Knight-Connoni V."/>
        </authorList>
    </citation>
    <scope>NUCLEOTIDE SEQUENCE [LARGE SCALE GENOMIC DNA]</scope>
    <source>
        <strain evidence="4 5">ATCC 25174</strain>
    </source>
</reference>
<dbReference type="PANTHER" id="PTHR34700:SF4">
    <property type="entry name" value="PHAGE-LIKE ELEMENT PBSX PROTEIN XKDP"/>
    <property type="match status" value="1"/>
</dbReference>
<name>A0A7Y5ZXD4_9CELL</name>
<feature type="domain" description="LysM" evidence="3">
    <location>
        <begin position="192"/>
        <end position="248"/>
    </location>
</feature>
<feature type="transmembrane region" description="Helical" evidence="2">
    <location>
        <begin position="111"/>
        <end position="131"/>
    </location>
</feature>
<evidence type="ECO:0000256" key="2">
    <source>
        <dbReference type="SAM" id="Phobius"/>
    </source>
</evidence>
<dbReference type="Pfam" id="PF01476">
    <property type="entry name" value="LysM"/>
    <property type="match status" value="2"/>
</dbReference>
<dbReference type="InterPro" id="IPR052196">
    <property type="entry name" value="Bact_Kbp"/>
</dbReference>
<feature type="compositionally biased region" description="Low complexity" evidence="1">
    <location>
        <begin position="181"/>
        <end position="192"/>
    </location>
</feature>
<feature type="region of interest" description="Disordered" evidence="1">
    <location>
        <begin position="332"/>
        <end position="395"/>
    </location>
</feature>
<keyword evidence="2" id="KW-1133">Transmembrane helix</keyword>
<dbReference type="AlphaFoldDB" id="A0A7Y5ZXD4"/>
<organism evidence="4 5">
    <name type="scientific">Cellulomonas humilata</name>
    <dbReference type="NCBI Taxonomy" id="144055"/>
    <lineage>
        <taxon>Bacteria</taxon>
        <taxon>Bacillati</taxon>
        <taxon>Actinomycetota</taxon>
        <taxon>Actinomycetes</taxon>
        <taxon>Micrococcales</taxon>
        <taxon>Cellulomonadaceae</taxon>
        <taxon>Cellulomonas</taxon>
    </lineage>
</organism>
<dbReference type="InterPro" id="IPR005158">
    <property type="entry name" value="BTAD"/>
</dbReference>
<keyword evidence="2" id="KW-0472">Membrane</keyword>
<gene>
    <name evidence="4" type="ORF">HP550_00970</name>
</gene>
<feature type="region of interest" description="Disordered" evidence="1">
    <location>
        <begin position="174"/>
        <end position="194"/>
    </location>
</feature>
<feature type="transmembrane region" description="Helical" evidence="2">
    <location>
        <begin position="63"/>
        <end position="90"/>
    </location>
</feature>
<dbReference type="Gene3D" id="1.25.40.10">
    <property type="entry name" value="Tetratricopeptide repeat domain"/>
    <property type="match status" value="1"/>
</dbReference>
<dbReference type="SMART" id="SM00257">
    <property type="entry name" value="LysM"/>
    <property type="match status" value="2"/>
</dbReference>
<evidence type="ECO:0000313" key="5">
    <source>
        <dbReference type="Proteomes" id="UP000565724"/>
    </source>
</evidence>
<dbReference type="PROSITE" id="PS51782">
    <property type="entry name" value="LYSM"/>
    <property type="match status" value="2"/>
</dbReference>
<keyword evidence="5" id="KW-1185">Reference proteome</keyword>
<dbReference type="CDD" id="cd00118">
    <property type="entry name" value="LysM"/>
    <property type="match status" value="2"/>
</dbReference>
<dbReference type="InterPro" id="IPR011990">
    <property type="entry name" value="TPR-like_helical_dom_sf"/>
</dbReference>
<feature type="transmembrane region" description="Helical" evidence="2">
    <location>
        <begin position="21"/>
        <end position="43"/>
    </location>
</feature>
<feature type="domain" description="LysM" evidence="3">
    <location>
        <begin position="269"/>
        <end position="325"/>
    </location>
</feature>
<comment type="caution">
    <text evidence="4">The sequence shown here is derived from an EMBL/GenBank/DDBJ whole genome shotgun (WGS) entry which is preliminary data.</text>
</comment>
<accession>A0A7Y5ZXD4</accession>
<proteinExistence type="predicted"/>
<dbReference type="InterPro" id="IPR018392">
    <property type="entry name" value="LysM"/>
</dbReference>
<dbReference type="EMBL" id="JABMCI010000035">
    <property type="protein sequence ID" value="NUU15822.1"/>
    <property type="molecule type" value="Genomic_DNA"/>
</dbReference>
<keyword evidence="2" id="KW-0812">Transmembrane</keyword>
<dbReference type="RefSeq" id="WP_175345731.1">
    <property type="nucleotide sequence ID" value="NZ_JABMCI010000035.1"/>
</dbReference>
<dbReference type="InterPro" id="IPR036779">
    <property type="entry name" value="LysM_dom_sf"/>
</dbReference>
<dbReference type="SMART" id="SM01043">
    <property type="entry name" value="BTAD"/>
    <property type="match status" value="1"/>
</dbReference>
<evidence type="ECO:0000313" key="4">
    <source>
        <dbReference type="EMBL" id="NUU15822.1"/>
    </source>
</evidence>
<dbReference type="PANTHER" id="PTHR34700">
    <property type="entry name" value="POTASSIUM BINDING PROTEIN KBP"/>
    <property type="match status" value="1"/>
</dbReference>
<feature type="region of interest" description="Disordered" evidence="1">
    <location>
        <begin position="425"/>
        <end position="453"/>
    </location>
</feature>
<dbReference type="Gene3D" id="3.10.350.10">
    <property type="entry name" value="LysM domain"/>
    <property type="match status" value="2"/>
</dbReference>
<evidence type="ECO:0000256" key="1">
    <source>
        <dbReference type="SAM" id="MobiDB-lite"/>
    </source>
</evidence>